<feature type="non-terminal residue" evidence="1">
    <location>
        <position position="1"/>
    </location>
</feature>
<dbReference type="EMBL" id="KN835661">
    <property type="protein sequence ID" value="KIK35107.1"/>
    <property type="molecule type" value="Genomic_DNA"/>
</dbReference>
<dbReference type="OrthoDB" id="2672547at2759"/>
<evidence type="ECO:0008006" key="3">
    <source>
        <dbReference type="Google" id="ProtNLM"/>
    </source>
</evidence>
<evidence type="ECO:0000313" key="2">
    <source>
        <dbReference type="Proteomes" id="UP000054485"/>
    </source>
</evidence>
<keyword evidence="2" id="KW-1185">Reference proteome</keyword>
<dbReference type="AlphaFoldDB" id="A0A0D0ALF8"/>
<proteinExistence type="predicted"/>
<dbReference type="InParanoid" id="A0A0D0ALF8"/>
<accession>A0A0D0ALF8</accession>
<dbReference type="Proteomes" id="UP000054485">
    <property type="component" value="Unassembled WGS sequence"/>
</dbReference>
<dbReference type="HOGENOM" id="CLU_203411_0_0_1"/>
<reference evidence="1 2" key="1">
    <citation type="submission" date="2014-04" db="EMBL/GenBank/DDBJ databases">
        <authorList>
            <consortium name="DOE Joint Genome Institute"/>
            <person name="Kuo A."/>
            <person name="Ruytinx J."/>
            <person name="Rineau F."/>
            <person name="Colpaert J."/>
            <person name="Kohler A."/>
            <person name="Nagy L.G."/>
            <person name="Floudas D."/>
            <person name="Copeland A."/>
            <person name="Barry K.W."/>
            <person name="Cichocki N."/>
            <person name="Veneault-Fourrey C."/>
            <person name="LaButti K."/>
            <person name="Lindquist E.A."/>
            <person name="Lipzen A."/>
            <person name="Lundell T."/>
            <person name="Morin E."/>
            <person name="Murat C."/>
            <person name="Sun H."/>
            <person name="Tunlid A."/>
            <person name="Henrissat B."/>
            <person name="Grigoriev I.V."/>
            <person name="Hibbett D.S."/>
            <person name="Martin F."/>
            <person name="Nordberg H.P."/>
            <person name="Cantor M.N."/>
            <person name="Hua S.X."/>
        </authorList>
    </citation>
    <scope>NUCLEOTIDE SEQUENCE [LARGE SCALE GENOMIC DNA]</scope>
    <source>
        <strain evidence="1 2">UH-Slu-Lm8-n1</strain>
    </source>
</reference>
<gene>
    <name evidence="1" type="ORF">CY34DRAFT_34648</name>
</gene>
<feature type="non-terminal residue" evidence="1">
    <location>
        <position position="53"/>
    </location>
</feature>
<name>A0A0D0ALF8_9AGAM</name>
<protein>
    <recommendedName>
        <fullName evidence="3">Integrase zinc-binding domain-containing protein</fullName>
    </recommendedName>
</protein>
<reference evidence="2" key="2">
    <citation type="submission" date="2015-01" db="EMBL/GenBank/DDBJ databases">
        <title>Evolutionary Origins and Diversification of the Mycorrhizal Mutualists.</title>
        <authorList>
            <consortium name="DOE Joint Genome Institute"/>
            <consortium name="Mycorrhizal Genomics Consortium"/>
            <person name="Kohler A."/>
            <person name="Kuo A."/>
            <person name="Nagy L.G."/>
            <person name="Floudas D."/>
            <person name="Copeland A."/>
            <person name="Barry K.W."/>
            <person name="Cichocki N."/>
            <person name="Veneault-Fourrey C."/>
            <person name="LaButti K."/>
            <person name="Lindquist E.A."/>
            <person name="Lipzen A."/>
            <person name="Lundell T."/>
            <person name="Morin E."/>
            <person name="Murat C."/>
            <person name="Riley R."/>
            <person name="Ohm R."/>
            <person name="Sun H."/>
            <person name="Tunlid A."/>
            <person name="Henrissat B."/>
            <person name="Grigoriev I.V."/>
            <person name="Hibbett D.S."/>
            <person name="Martin F."/>
        </authorList>
    </citation>
    <scope>NUCLEOTIDE SEQUENCE [LARGE SCALE GENOMIC DNA]</scope>
    <source>
        <strain evidence="2">UH-Slu-Lm8-n1</strain>
    </source>
</reference>
<sequence>VHAFCEMCHTCQMSKPSNQQPYGLLQTLDVPTRPWETIRINFIGPLPESTTLN</sequence>
<evidence type="ECO:0000313" key="1">
    <source>
        <dbReference type="EMBL" id="KIK35107.1"/>
    </source>
</evidence>
<organism evidence="1 2">
    <name type="scientific">Suillus luteus UH-Slu-Lm8-n1</name>
    <dbReference type="NCBI Taxonomy" id="930992"/>
    <lineage>
        <taxon>Eukaryota</taxon>
        <taxon>Fungi</taxon>
        <taxon>Dikarya</taxon>
        <taxon>Basidiomycota</taxon>
        <taxon>Agaricomycotina</taxon>
        <taxon>Agaricomycetes</taxon>
        <taxon>Agaricomycetidae</taxon>
        <taxon>Boletales</taxon>
        <taxon>Suillineae</taxon>
        <taxon>Suillaceae</taxon>
        <taxon>Suillus</taxon>
    </lineage>
</organism>
<dbReference type="STRING" id="930992.A0A0D0ALF8"/>